<dbReference type="PANTHER" id="PTHR30536">
    <property type="entry name" value="ALTRONATE/GALACTARATE DEHYDRATASE"/>
    <property type="match status" value="1"/>
</dbReference>
<dbReference type="EC" id="4.4.1.24" evidence="5"/>
<dbReference type="GO" id="GO:0019698">
    <property type="term" value="P:D-galacturonate catabolic process"/>
    <property type="evidence" value="ECO:0007669"/>
    <property type="project" value="TreeGrafter"/>
</dbReference>
<feature type="domain" description="D-galactarate/Altronate dehydratase C-terminal" evidence="4">
    <location>
        <begin position="173"/>
        <end position="418"/>
    </location>
</feature>
<comment type="similarity">
    <text evidence="1">Belongs to the UxaA family.</text>
</comment>
<keyword evidence="6" id="KW-1185">Reference proteome</keyword>
<accession>A0A6S7BBB5</accession>
<evidence type="ECO:0000256" key="1">
    <source>
        <dbReference type="ARBA" id="ARBA00010986"/>
    </source>
</evidence>
<dbReference type="Proteomes" id="UP000494115">
    <property type="component" value="Unassembled WGS sequence"/>
</dbReference>
<sequence>MTDAVQLQGYPRADGRKGIRNTVAVCYLVECAHHVAHQIVAAFQPSFDDWALGDVPAGRAPALAAASPSAEPAHVPVHLIGFPGCYPNSYAEKMLERIATHPNVGAVLFISLGCESMNKHYLEDKVRESGRPVHVLTIQEKGGTRSTVRDGVEWIRWAQASLREQPTVPMGLDELVIGTVCGGSDGTSGITANPAVGRAFDHFVDAGAACVFEETGELVGCEYHMERRAVTPELGREIVKCVEKAARYYSIMGHGSFAVGNADGGLTTQEEKSLGAYAKSGRSAISGIVKPGDVPPTGGLYLLDVVPDGEPRFGFPNISDNAEIGELIACGSHLILFTTGRGSVVGSAISPVIKVCANATTYRNLADDMDVDAGRILEGRGTLDEVGREIVELTLAVANGAPTKSEGLGHQEFILTYKTFEPVGPACLPRATPVVPMPSMGA</sequence>
<proteinExistence type="inferred from homology"/>
<protein>
    <submittedName>
        <fullName evidence="5">(2R)-sulfolactate sulfo-lyase subunit beta</fullName>
        <ecNumber evidence="5">4.4.1.24</ecNumber>
    </submittedName>
</protein>
<evidence type="ECO:0000313" key="6">
    <source>
        <dbReference type="Proteomes" id="UP000494115"/>
    </source>
</evidence>
<dbReference type="Pfam" id="PF20629">
    <property type="entry name" value="GD_AH_C"/>
    <property type="match status" value="1"/>
</dbReference>
<dbReference type="InterPro" id="IPR048332">
    <property type="entry name" value="GD_AH_C"/>
</dbReference>
<evidence type="ECO:0000259" key="4">
    <source>
        <dbReference type="Pfam" id="PF20629"/>
    </source>
</evidence>
<dbReference type="InterPro" id="IPR007392">
    <property type="entry name" value="GD_AH_second"/>
</dbReference>
<dbReference type="Pfam" id="PF04295">
    <property type="entry name" value="GD_AH_second"/>
    <property type="match status" value="1"/>
</dbReference>
<dbReference type="GO" id="GO:0034010">
    <property type="term" value="F:sulfolactate sulfo-lyase activity"/>
    <property type="evidence" value="ECO:0007669"/>
    <property type="project" value="UniProtKB-EC"/>
</dbReference>
<reference evidence="5 6" key="1">
    <citation type="submission" date="2020-04" db="EMBL/GenBank/DDBJ databases">
        <authorList>
            <person name="De Canck E."/>
        </authorList>
    </citation>
    <scope>NUCLEOTIDE SEQUENCE [LARGE SCALE GENOMIC DNA]</scope>
    <source>
        <strain evidence="5 6">LMG 28138</strain>
    </source>
</reference>
<gene>
    <name evidence="5" type="primary">suyB</name>
    <name evidence="5" type="ORF">LMG28138_03662</name>
</gene>
<dbReference type="AlphaFoldDB" id="A0A6S7BBB5"/>
<dbReference type="PANTHER" id="PTHR30536:SF5">
    <property type="entry name" value="ALTRONATE DEHYDRATASE"/>
    <property type="match status" value="1"/>
</dbReference>
<evidence type="ECO:0000313" key="5">
    <source>
        <dbReference type="EMBL" id="CAB3794287.1"/>
    </source>
</evidence>
<dbReference type="RefSeq" id="WP_175106174.1">
    <property type="nucleotide sequence ID" value="NZ_CADIKM010000019.1"/>
</dbReference>
<organism evidence="5 6">
    <name type="scientific">Pararobbsia alpina</name>
    <dbReference type="NCBI Taxonomy" id="621374"/>
    <lineage>
        <taxon>Bacteria</taxon>
        <taxon>Pseudomonadati</taxon>
        <taxon>Pseudomonadota</taxon>
        <taxon>Betaproteobacteria</taxon>
        <taxon>Burkholderiales</taxon>
        <taxon>Burkholderiaceae</taxon>
        <taxon>Pararobbsia</taxon>
    </lineage>
</organism>
<dbReference type="InterPro" id="IPR052172">
    <property type="entry name" value="UxaA_altronate/galactarate_dh"/>
</dbReference>
<dbReference type="EMBL" id="CADIKM010000019">
    <property type="protein sequence ID" value="CAB3794287.1"/>
    <property type="molecule type" value="Genomic_DNA"/>
</dbReference>
<keyword evidence="2 5" id="KW-0456">Lyase</keyword>
<name>A0A6S7BBB5_9BURK</name>
<feature type="domain" description="D-galactarate/Altronate dehydratase second" evidence="3">
    <location>
        <begin position="9"/>
        <end position="156"/>
    </location>
</feature>
<evidence type="ECO:0000259" key="3">
    <source>
        <dbReference type="Pfam" id="PF04295"/>
    </source>
</evidence>
<evidence type="ECO:0000256" key="2">
    <source>
        <dbReference type="ARBA" id="ARBA00023239"/>
    </source>
</evidence>